<dbReference type="AlphaFoldDB" id="A0A2A9P9N0"/>
<evidence type="ECO:0000256" key="3">
    <source>
        <dbReference type="ARBA" id="ARBA00022787"/>
    </source>
</evidence>
<comment type="subcellular location">
    <subcellularLocation>
        <location evidence="1">Mitochondrion outer membrane</location>
        <topology evidence="1">Single-pass membrane protein</topology>
    </subcellularLocation>
</comment>
<name>A0A2A9P9N0_OPHUN</name>
<dbReference type="GO" id="GO:0005741">
    <property type="term" value="C:mitochondrial outer membrane"/>
    <property type="evidence" value="ECO:0007669"/>
    <property type="project" value="UniProtKB-SubCell"/>
</dbReference>
<dbReference type="Pfam" id="PF17862">
    <property type="entry name" value="AAA_lid_3"/>
    <property type="match status" value="1"/>
</dbReference>
<comment type="caution">
    <text evidence="7">The sequence shown here is derived from an EMBL/GenBank/DDBJ whole genome shotgun (WGS) entry which is preliminary data.</text>
</comment>
<dbReference type="Pfam" id="PF00004">
    <property type="entry name" value="AAA"/>
    <property type="match status" value="1"/>
</dbReference>
<feature type="region of interest" description="Disordered" evidence="5">
    <location>
        <begin position="1"/>
        <end position="20"/>
    </location>
</feature>
<keyword evidence="3" id="KW-0496">Mitochondrion</keyword>
<evidence type="ECO:0000313" key="8">
    <source>
        <dbReference type="Proteomes" id="UP000037136"/>
    </source>
</evidence>
<accession>A0A2A9P9N0</accession>
<dbReference type="STRING" id="268505.A0A2A9P9N0"/>
<dbReference type="InterPro" id="IPR041569">
    <property type="entry name" value="AAA_lid_3"/>
</dbReference>
<reference evidence="7 8" key="1">
    <citation type="journal article" date="2015" name="BMC Genomics">
        <title>Gene expression during zombie ant biting behavior reflects the complexity underlying fungal parasitic behavioral manipulation.</title>
        <authorList>
            <person name="de Bekker C."/>
            <person name="Ohm R.A."/>
            <person name="Loreto R.G."/>
            <person name="Sebastian A."/>
            <person name="Albert I."/>
            <person name="Merrow M."/>
            <person name="Brachmann A."/>
            <person name="Hughes D.P."/>
        </authorList>
    </citation>
    <scope>NUCLEOTIDE SEQUENCE [LARGE SCALE GENOMIC DNA]</scope>
    <source>
        <strain evidence="7 8">SC16a</strain>
    </source>
</reference>
<dbReference type="GO" id="GO:0016887">
    <property type="term" value="F:ATP hydrolysis activity"/>
    <property type="evidence" value="ECO:0007669"/>
    <property type="project" value="InterPro"/>
</dbReference>
<keyword evidence="3" id="KW-0472">Membrane</keyword>
<evidence type="ECO:0000256" key="1">
    <source>
        <dbReference type="ARBA" id="ARBA00004572"/>
    </source>
</evidence>
<dbReference type="InterPro" id="IPR003959">
    <property type="entry name" value="ATPase_AAA_core"/>
</dbReference>
<reference evidence="7 8" key="2">
    <citation type="journal article" date="2017" name="Sci. Rep.">
        <title>Ant-infecting Ophiocordyceps genomes reveal a high diversity of potential behavioral manipulation genes and a possible major role for enterotoxins.</title>
        <authorList>
            <person name="de Bekker C."/>
            <person name="Ohm R.A."/>
            <person name="Evans H.C."/>
            <person name="Brachmann A."/>
            <person name="Hughes D.P."/>
        </authorList>
    </citation>
    <scope>NUCLEOTIDE SEQUENCE [LARGE SCALE GENOMIC DNA]</scope>
    <source>
        <strain evidence="7 8">SC16a</strain>
    </source>
</reference>
<dbReference type="EMBL" id="LAZP02000384">
    <property type="protein sequence ID" value="PFH57627.1"/>
    <property type="molecule type" value="Genomic_DNA"/>
</dbReference>
<evidence type="ECO:0000256" key="4">
    <source>
        <dbReference type="ARBA" id="ARBA00022840"/>
    </source>
</evidence>
<dbReference type="PANTHER" id="PTHR45644">
    <property type="entry name" value="AAA ATPASE, PUTATIVE (AFU_ORTHOLOGUE AFUA_2G12920)-RELATED-RELATED"/>
    <property type="match status" value="1"/>
</dbReference>
<evidence type="ECO:0000313" key="7">
    <source>
        <dbReference type="EMBL" id="PFH57627.1"/>
    </source>
</evidence>
<feature type="region of interest" description="Disordered" evidence="5">
    <location>
        <begin position="600"/>
        <end position="626"/>
    </location>
</feature>
<organism evidence="7 8">
    <name type="scientific">Ophiocordyceps unilateralis</name>
    <name type="common">Zombie-ant fungus</name>
    <name type="synonym">Torrubia unilateralis</name>
    <dbReference type="NCBI Taxonomy" id="268505"/>
    <lineage>
        <taxon>Eukaryota</taxon>
        <taxon>Fungi</taxon>
        <taxon>Dikarya</taxon>
        <taxon>Ascomycota</taxon>
        <taxon>Pezizomycotina</taxon>
        <taxon>Sordariomycetes</taxon>
        <taxon>Hypocreomycetidae</taxon>
        <taxon>Hypocreales</taxon>
        <taxon>Ophiocordycipitaceae</taxon>
        <taxon>Ophiocordyceps</taxon>
    </lineage>
</organism>
<keyword evidence="8" id="KW-1185">Reference proteome</keyword>
<dbReference type="InterPro" id="IPR051701">
    <property type="entry name" value="Mito_OM_Translocase_MSP1"/>
</dbReference>
<proteinExistence type="predicted"/>
<dbReference type="GO" id="GO:0005524">
    <property type="term" value="F:ATP binding"/>
    <property type="evidence" value="ECO:0007669"/>
    <property type="project" value="UniProtKB-KW"/>
</dbReference>
<evidence type="ECO:0000256" key="2">
    <source>
        <dbReference type="ARBA" id="ARBA00022741"/>
    </source>
</evidence>
<sequence>MPRGCFGRQTPLGRRSPSASCVNLPKTERWCRRSQGAGSSRSRLSRKNTASALPKVQLPMSFLEEKVTIYKATRPPRPPIALVIDAKHEKVSRLFSTQGPASKETYAALENYFTRAVTALHQQIKMVPRAFSTPDHRGGEDLTEFHHLLESLVRLNSMFLDASWHLVDSIYPCRKPEYIYKVRPFWWWDIYEDPNRLALGFRDQPSDTSTPKFFYLNASSNLEYPPPHVLADFPLDVLLLLSGTITNDLHTPPPPPNVDSRAAKRPIPILSISGYGGKAIAEAVGKQLAYENFADLVQLDAYDLSVLVGDYLGQNWAYSRGAVSMLGFRAAELSGRLFPDPETVARQENADDADSEVIVNGIRTGSGVTIEEELQKIKHGTSACFTRWENLKIDKVLDHIIRSTDLKQPSASPRRLLIHVHDIVELSMTLEGSLIINKLRALVDSVWKQGARIAFLGTSSCEKPSEEYRSAIRELIVNDLVVTRGIRPDRVDEHVAPKDSCFAFNLQKIDYVAENLDNVRRMLKAIDPGPPLRYMEFSLEALKDYFLTTKSFEAASRGPILPAPEVYHIASTIKAHDTIKVPSVFPGFVKRLANCPYRQKEVQQGENERHPKERVEVTETSMTESRQMKVNEYEKRIAAGHVDRGSIKTTFADVHAPAETISTLKLLTTLALVRPDAFSYGVLAQDRIPGCLLYGPPGTGKTMLAKAVAKESGANMLEISGATINDKWVGESEKLIRAIFTLAKRLSPCVVFIDEADSLLASRGAYVSRSARREHINQFLKEWDGMEQTTAFIMVATNRPSDLDEAVLRRLPRRILVDLPLRSDRAAILRLILKGEKLDSSVSIDEYAERTTYYSGSDLKNVCVAAAMAAVEEENEASAKHKGPDPFRYPERRILRKSHFEKALGQISASISEDMESLKMIRQFDREYGDAGKGAKKKAIGFGDIGLKELADKNEVRVRQSKSP</sequence>
<dbReference type="InterPro" id="IPR027417">
    <property type="entry name" value="P-loop_NTPase"/>
</dbReference>
<dbReference type="OrthoDB" id="39734at2759"/>
<dbReference type="Gene3D" id="3.40.50.300">
    <property type="entry name" value="P-loop containing nucleotide triphosphate hydrolases"/>
    <property type="match status" value="1"/>
</dbReference>
<keyword evidence="3" id="KW-1000">Mitochondrion outer membrane</keyword>
<keyword evidence="4" id="KW-0067">ATP-binding</keyword>
<keyword evidence="2" id="KW-0547">Nucleotide-binding</keyword>
<dbReference type="Gene3D" id="1.10.8.60">
    <property type="match status" value="1"/>
</dbReference>
<protein>
    <recommendedName>
        <fullName evidence="6">AAA+ ATPase domain-containing protein</fullName>
    </recommendedName>
</protein>
<dbReference type="SMART" id="SM00382">
    <property type="entry name" value="AAA"/>
    <property type="match status" value="1"/>
</dbReference>
<dbReference type="SUPFAM" id="SSF52540">
    <property type="entry name" value="P-loop containing nucleoside triphosphate hydrolases"/>
    <property type="match status" value="1"/>
</dbReference>
<dbReference type="Proteomes" id="UP000037136">
    <property type="component" value="Unassembled WGS sequence"/>
</dbReference>
<evidence type="ECO:0000259" key="6">
    <source>
        <dbReference type="SMART" id="SM00382"/>
    </source>
</evidence>
<gene>
    <name evidence="7" type="ORF">XA68_14778</name>
</gene>
<evidence type="ECO:0000256" key="5">
    <source>
        <dbReference type="SAM" id="MobiDB-lite"/>
    </source>
</evidence>
<dbReference type="InterPro" id="IPR003593">
    <property type="entry name" value="AAA+_ATPase"/>
</dbReference>
<feature type="compositionally biased region" description="Basic and acidic residues" evidence="5">
    <location>
        <begin position="600"/>
        <end position="617"/>
    </location>
</feature>
<dbReference type="PANTHER" id="PTHR45644:SF56">
    <property type="entry name" value="AAA ATPASE, PUTATIVE (AFU_ORTHOLOGUE AFUA_2G12920)-RELATED"/>
    <property type="match status" value="1"/>
</dbReference>
<feature type="domain" description="AAA+ ATPase" evidence="6">
    <location>
        <begin position="687"/>
        <end position="821"/>
    </location>
</feature>